<reference evidence="10 11" key="1">
    <citation type="submission" date="2023-01" db="EMBL/GenBank/DDBJ databases">
        <title>Cultivation and genomic characterization of new, ubiquitous marine nitrite-oxidizing bacteria from the Nitrospirales.</title>
        <authorList>
            <person name="Mueller A.J."/>
            <person name="Daebeler A."/>
            <person name="Herbold C.W."/>
            <person name="Kirkegaard R.H."/>
            <person name="Daims H."/>
        </authorList>
    </citation>
    <scope>NUCLEOTIDE SEQUENCE [LARGE SCALE GENOMIC DNA]</scope>
    <source>
        <strain evidence="10 11">VA</strain>
    </source>
</reference>
<dbReference type="InterPro" id="IPR011529">
    <property type="entry name" value="Glu_5kinase"/>
</dbReference>
<evidence type="ECO:0000256" key="2">
    <source>
        <dbReference type="ARBA" id="ARBA00022605"/>
    </source>
</evidence>
<evidence type="ECO:0000313" key="11">
    <source>
        <dbReference type="Proteomes" id="UP001302719"/>
    </source>
</evidence>
<evidence type="ECO:0000256" key="5">
    <source>
        <dbReference type="ARBA" id="ARBA00022741"/>
    </source>
</evidence>
<feature type="binding site" evidence="8">
    <location>
        <begin position="174"/>
        <end position="175"/>
    </location>
    <ligand>
        <name>ATP</name>
        <dbReference type="ChEBI" id="CHEBI:30616"/>
    </ligand>
</feature>
<dbReference type="Pfam" id="PF00696">
    <property type="entry name" value="AA_kinase"/>
    <property type="match status" value="1"/>
</dbReference>
<dbReference type="Gene3D" id="2.30.130.10">
    <property type="entry name" value="PUA domain"/>
    <property type="match status" value="1"/>
</dbReference>
<dbReference type="Gene3D" id="3.40.1160.10">
    <property type="entry name" value="Acetylglutamate kinase-like"/>
    <property type="match status" value="1"/>
</dbReference>
<dbReference type="EMBL" id="CP116967">
    <property type="protein sequence ID" value="WNM59629.1"/>
    <property type="molecule type" value="Genomic_DNA"/>
</dbReference>
<sequence>MREQVLAACKRIVVKVGSSLVASSQGGLRLDRINRLAQELGTLQAQDRQIVVVSSGAIVAGISHLAIFSYPAELPLQQAAAAVGQSRLMRAYEMAFEETKNKIAQVLLTHQDLSDRRRFLNARHTLNTLIQLRVIPIINENDTVAIEEIKFGDNDTLAGEVAHLVDADLLVILSDVDGLYSQDPHLNPSAELIPLVCNVTKDIEDLAGTSRTQASRGGMVTKIRAAKQAGRFGVPTLLLNGETPHALEDVLNGKPGGTFFVSDQSPLTSRKQWIAYTLRPKGEVRLDEGAVAALTLRGKSLLPSGILDITGIFLTGDPITCATREGMPFAQGLTNYSAETLHRIKGKKTSDIRQLLGSLEYEEVIHRDNLVLTKHQVS</sequence>
<dbReference type="EC" id="2.7.2.11" evidence="8"/>
<feature type="binding site" evidence="8">
    <location>
        <position position="55"/>
    </location>
    <ligand>
        <name>substrate</name>
    </ligand>
</feature>
<keyword evidence="4 8" id="KW-0808">Transferase</keyword>
<dbReference type="KEGG" id="nall:PP769_07710"/>
<dbReference type="CDD" id="cd04242">
    <property type="entry name" value="AAK_G5K_ProB"/>
    <property type="match status" value="1"/>
</dbReference>
<evidence type="ECO:0000259" key="9">
    <source>
        <dbReference type="SMART" id="SM00359"/>
    </source>
</evidence>
<protein>
    <recommendedName>
        <fullName evidence="8">Glutamate 5-kinase</fullName>
        <ecNumber evidence="8">2.7.2.11</ecNumber>
    </recommendedName>
    <alternativeName>
        <fullName evidence="8">Gamma-glutamyl kinase</fullName>
        <shortName evidence="8">GK</shortName>
    </alternativeName>
</protein>
<dbReference type="InterPro" id="IPR036974">
    <property type="entry name" value="PUA_sf"/>
</dbReference>
<dbReference type="SMART" id="SM00359">
    <property type="entry name" value="PUA"/>
    <property type="match status" value="1"/>
</dbReference>
<dbReference type="Proteomes" id="UP001302719">
    <property type="component" value="Chromosome"/>
</dbReference>
<dbReference type="InterPro" id="IPR015947">
    <property type="entry name" value="PUA-like_sf"/>
</dbReference>
<name>A0AA96GJN0_9BACT</name>
<keyword evidence="6 8" id="KW-0418">Kinase</keyword>
<dbReference type="AlphaFoldDB" id="A0AA96GJN0"/>
<keyword evidence="2 8" id="KW-0028">Amino-acid biosynthesis</keyword>
<dbReference type="RefSeq" id="WP_312646414.1">
    <property type="nucleotide sequence ID" value="NZ_CP116967.1"/>
</dbReference>
<comment type="similarity">
    <text evidence="8">Belongs to the glutamate 5-kinase family.</text>
</comment>
<evidence type="ECO:0000313" key="10">
    <source>
        <dbReference type="EMBL" id="WNM59629.1"/>
    </source>
</evidence>
<dbReference type="InterPro" id="IPR036393">
    <property type="entry name" value="AceGlu_kinase-like_sf"/>
</dbReference>
<dbReference type="GO" id="GO:0005524">
    <property type="term" value="F:ATP binding"/>
    <property type="evidence" value="ECO:0007669"/>
    <property type="project" value="UniProtKB-KW"/>
</dbReference>
<comment type="function">
    <text evidence="8">Catalyzes the transfer of a phosphate group to glutamate to form L-glutamate 5-phosphate.</text>
</comment>
<evidence type="ECO:0000256" key="7">
    <source>
        <dbReference type="ARBA" id="ARBA00022840"/>
    </source>
</evidence>
<dbReference type="Pfam" id="PF01472">
    <property type="entry name" value="PUA"/>
    <property type="match status" value="1"/>
</dbReference>
<dbReference type="InterPro" id="IPR002478">
    <property type="entry name" value="PUA"/>
</dbReference>
<dbReference type="GO" id="GO:0003723">
    <property type="term" value="F:RNA binding"/>
    <property type="evidence" value="ECO:0007669"/>
    <property type="project" value="InterPro"/>
</dbReference>
<evidence type="ECO:0000256" key="1">
    <source>
        <dbReference type="ARBA" id="ARBA00022490"/>
    </source>
</evidence>
<dbReference type="PRINTS" id="PR00474">
    <property type="entry name" value="GLU5KINASE"/>
</dbReference>
<evidence type="ECO:0000256" key="4">
    <source>
        <dbReference type="ARBA" id="ARBA00022679"/>
    </source>
</evidence>
<feature type="binding site" evidence="8">
    <location>
        <position position="142"/>
    </location>
    <ligand>
        <name>substrate</name>
    </ligand>
</feature>
<accession>A0AA96GJN0</accession>
<dbReference type="SUPFAM" id="SSF53633">
    <property type="entry name" value="Carbamate kinase-like"/>
    <property type="match status" value="1"/>
</dbReference>
<feature type="binding site" evidence="8">
    <location>
        <position position="154"/>
    </location>
    <ligand>
        <name>substrate</name>
    </ligand>
</feature>
<organism evidence="10 11">
    <name type="scientific">Candidatus Nitrospira allomarina</name>
    <dbReference type="NCBI Taxonomy" id="3020900"/>
    <lineage>
        <taxon>Bacteria</taxon>
        <taxon>Pseudomonadati</taxon>
        <taxon>Nitrospirota</taxon>
        <taxon>Nitrospiria</taxon>
        <taxon>Nitrospirales</taxon>
        <taxon>Nitrospiraceae</taxon>
        <taxon>Nitrospira</taxon>
    </lineage>
</organism>
<dbReference type="SUPFAM" id="SSF88697">
    <property type="entry name" value="PUA domain-like"/>
    <property type="match status" value="1"/>
</dbReference>
<dbReference type="CDD" id="cd21157">
    <property type="entry name" value="PUA_G5K"/>
    <property type="match status" value="1"/>
</dbReference>
<dbReference type="InterPro" id="IPR005715">
    <property type="entry name" value="Glu_5kinase/COase_Synthase"/>
</dbReference>
<dbReference type="InterPro" id="IPR001057">
    <property type="entry name" value="Glu/AcGlu_kinase"/>
</dbReference>
<keyword evidence="5 8" id="KW-0547">Nucleotide-binding</keyword>
<keyword evidence="11" id="KW-1185">Reference proteome</keyword>
<dbReference type="InterPro" id="IPR041739">
    <property type="entry name" value="G5K_ProB"/>
</dbReference>
<dbReference type="PANTHER" id="PTHR43654:SF1">
    <property type="entry name" value="ISOPENTENYL PHOSPHATE KINASE"/>
    <property type="match status" value="1"/>
</dbReference>
<proteinExistence type="inferred from homology"/>
<feature type="domain" description="PUA" evidence="9">
    <location>
        <begin position="282"/>
        <end position="378"/>
    </location>
</feature>
<feature type="binding site" evidence="8">
    <location>
        <position position="15"/>
    </location>
    <ligand>
        <name>ATP</name>
        <dbReference type="ChEBI" id="CHEBI:30616"/>
    </ligand>
</feature>
<evidence type="ECO:0000256" key="3">
    <source>
        <dbReference type="ARBA" id="ARBA00022650"/>
    </source>
</evidence>
<evidence type="ECO:0000256" key="6">
    <source>
        <dbReference type="ARBA" id="ARBA00022777"/>
    </source>
</evidence>
<dbReference type="GO" id="GO:0005829">
    <property type="term" value="C:cytosol"/>
    <property type="evidence" value="ECO:0007669"/>
    <property type="project" value="TreeGrafter"/>
</dbReference>
<comment type="caution">
    <text evidence="8">Lacks conserved residue(s) required for the propagation of feature annotation.</text>
</comment>
<keyword evidence="7 8" id="KW-0067">ATP-binding</keyword>
<dbReference type="PROSITE" id="PS00902">
    <property type="entry name" value="GLUTAMATE_5_KINASE"/>
    <property type="match status" value="1"/>
</dbReference>
<comment type="pathway">
    <text evidence="8">Amino-acid biosynthesis; L-proline biosynthesis; L-glutamate 5-semialdehyde from L-glutamate: step 1/2.</text>
</comment>
<evidence type="ECO:0000256" key="8">
    <source>
        <dbReference type="HAMAP-Rule" id="MF_00456"/>
    </source>
</evidence>
<dbReference type="InterPro" id="IPR019797">
    <property type="entry name" value="Glutamate_5-kinase_CS"/>
</dbReference>
<dbReference type="GO" id="GO:0055129">
    <property type="term" value="P:L-proline biosynthetic process"/>
    <property type="evidence" value="ECO:0007669"/>
    <property type="project" value="UniProtKB-UniRule"/>
</dbReference>
<dbReference type="PIRSF" id="PIRSF000729">
    <property type="entry name" value="GK"/>
    <property type="match status" value="1"/>
</dbReference>
<dbReference type="PROSITE" id="PS50890">
    <property type="entry name" value="PUA"/>
    <property type="match status" value="1"/>
</dbReference>
<gene>
    <name evidence="8 10" type="primary">proB</name>
    <name evidence="10" type="ORF">PP769_07710</name>
</gene>
<dbReference type="InterPro" id="IPR001048">
    <property type="entry name" value="Asp/Glu/Uridylate_kinase"/>
</dbReference>
<dbReference type="GO" id="GO:0004349">
    <property type="term" value="F:glutamate 5-kinase activity"/>
    <property type="evidence" value="ECO:0007669"/>
    <property type="project" value="UniProtKB-UniRule"/>
</dbReference>
<dbReference type="FunFam" id="3.40.1160.10:FF:000018">
    <property type="entry name" value="Glutamate 5-kinase"/>
    <property type="match status" value="1"/>
</dbReference>
<keyword evidence="1 8" id="KW-0963">Cytoplasm</keyword>
<dbReference type="PANTHER" id="PTHR43654">
    <property type="entry name" value="GLUTAMATE 5-KINASE"/>
    <property type="match status" value="1"/>
</dbReference>
<dbReference type="HAMAP" id="MF_00456">
    <property type="entry name" value="ProB"/>
    <property type="match status" value="1"/>
</dbReference>
<keyword evidence="3 8" id="KW-0641">Proline biosynthesis</keyword>
<comment type="subcellular location">
    <subcellularLocation>
        <location evidence="8">Cytoplasm</location>
    </subcellularLocation>
</comment>
<dbReference type="NCBIfam" id="TIGR01027">
    <property type="entry name" value="proB"/>
    <property type="match status" value="1"/>
</dbReference>
<comment type="catalytic activity">
    <reaction evidence="8">
        <text>L-glutamate + ATP = L-glutamyl 5-phosphate + ADP</text>
        <dbReference type="Rhea" id="RHEA:14877"/>
        <dbReference type="ChEBI" id="CHEBI:29985"/>
        <dbReference type="ChEBI" id="CHEBI:30616"/>
        <dbReference type="ChEBI" id="CHEBI:58274"/>
        <dbReference type="ChEBI" id="CHEBI:456216"/>
        <dbReference type="EC" id="2.7.2.11"/>
    </reaction>
</comment>